<dbReference type="Gene3D" id="3.10.129.10">
    <property type="entry name" value="Hotdog Thioesterase"/>
    <property type="match status" value="1"/>
</dbReference>
<protein>
    <submittedName>
        <fullName evidence="2">3-hydroxyacyl-[acyl-carrier-protein] dehydratase</fullName>
        <ecNumber evidence="2">4.2.1.59</ecNumber>
    </submittedName>
</protein>
<dbReference type="EC" id="4.2.1.59" evidence="2"/>
<evidence type="ECO:0000313" key="2">
    <source>
        <dbReference type="EMBL" id="MBB5128875.1"/>
    </source>
</evidence>
<evidence type="ECO:0000259" key="1">
    <source>
        <dbReference type="Pfam" id="PF22818"/>
    </source>
</evidence>
<keyword evidence="2" id="KW-0456">Lyase</keyword>
<dbReference type="GO" id="GO:0019171">
    <property type="term" value="F:(3R)-hydroxyacyl-[acyl-carrier-protein] dehydratase activity"/>
    <property type="evidence" value="ECO:0007669"/>
    <property type="project" value="UniProtKB-EC"/>
</dbReference>
<dbReference type="Proteomes" id="UP000568022">
    <property type="component" value="Unassembled WGS sequence"/>
</dbReference>
<evidence type="ECO:0000313" key="3">
    <source>
        <dbReference type="Proteomes" id="UP000568022"/>
    </source>
</evidence>
<proteinExistence type="predicted"/>
<dbReference type="SUPFAM" id="SSF54637">
    <property type="entry name" value="Thioesterase/thiol ester dehydrase-isomerase"/>
    <property type="match status" value="1"/>
</dbReference>
<organism evidence="2 3">
    <name type="scientific">Streptomyces griseoloalbus</name>
    <dbReference type="NCBI Taxonomy" id="67303"/>
    <lineage>
        <taxon>Bacteria</taxon>
        <taxon>Bacillati</taxon>
        <taxon>Actinomycetota</taxon>
        <taxon>Actinomycetes</taxon>
        <taxon>Kitasatosporales</taxon>
        <taxon>Streptomycetaceae</taxon>
        <taxon>Streptomyces</taxon>
    </lineage>
</organism>
<accession>A0A7W8BSM5</accession>
<comment type="caution">
    <text evidence="2">The sequence shown here is derived from an EMBL/GenBank/DDBJ whole genome shotgun (WGS) entry which is preliminary data.</text>
</comment>
<feature type="domain" description="ApeI dehydratase-like" evidence="1">
    <location>
        <begin position="28"/>
        <end position="105"/>
    </location>
</feature>
<reference evidence="2 3" key="1">
    <citation type="submission" date="2020-08" db="EMBL/GenBank/DDBJ databases">
        <title>Genomic Encyclopedia of Type Strains, Phase III (KMG-III): the genomes of soil and plant-associated and newly described type strains.</title>
        <authorList>
            <person name="Whitman W."/>
        </authorList>
    </citation>
    <scope>NUCLEOTIDE SEQUENCE [LARGE SCALE GENOMIC DNA]</scope>
    <source>
        <strain evidence="2 3">CECT 3226</strain>
    </source>
</reference>
<gene>
    <name evidence="2" type="ORF">FHS32_005652</name>
</gene>
<dbReference type="Pfam" id="PF22818">
    <property type="entry name" value="ApeI-like"/>
    <property type="match status" value="1"/>
</dbReference>
<sequence length="133" mass="14093">MTGTVLAAPRPVRAPARDEASGAWTAGYTVAISGDEPVFAGHYPDFPIFPGVCVMECVRRAAETAPPPGTGELRLAAVESTRFLAAVHPGDELTIDVTWSPRGEAWRCAAKVATDRGPAASVRLRYQQEATPC</sequence>
<dbReference type="AlphaFoldDB" id="A0A7W8BSM5"/>
<dbReference type="EMBL" id="JACHJE010000015">
    <property type="protein sequence ID" value="MBB5128875.1"/>
    <property type="molecule type" value="Genomic_DNA"/>
</dbReference>
<keyword evidence="3" id="KW-1185">Reference proteome</keyword>
<dbReference type="InterPro" id="IPR054545">
    <property type="entry name" value="ApeI-like"/>
</dbReference>
<dbReference type="InterPro" id="IPR029069">
    <property type="entry name" value="HotDog_dom_sf"/>
</dbReference>
<name>A0A7W8BSM5_9ACTN</name>